<evidence type="ECO:0008006" key="3">
    <source>
        <dbReference type="Google" id="ProtNLM"/>
    </source>
</evidence>
<dbReference type="EMBL" id="JAHRHJ020000007">
    <property type="protein sequence ID" value="KAH9309213.1"/>
    <property type="molecule type" value="Genomic_DNA"/>
</dbReference>
<gene>
    <name evidence="1" type="ORF">KI387_037124</name>
</gene>
<accession>A0AA38KPP3</accession>
<sequence length="53" mass="6217">SSSRKLVAKDEWEKRLRDVKIRKDDMNKLIMNFLVTEGYVDAAKKFQLESGTK</sequence>
<keyword evidence="2" id="KW-1185">Reference proteome</keyword>
<evidence type="ECO:0000313" key="2">
    <source>
        <dbReference type="Proteomes" id="UP000824469"/>
    </source>
</evidence>
<dbReference type="OMA" id="WEKKRSD"/>
<dbReference type="SMART" id="SM00667">
    <property type="entry name" value="LisH"/>
    <property type="match status" value="1"/>
</dbReference>
<organism evidence="1 2">
    <name type="scientific">Taxus chinensis</name>
    <name type="common">Chinese yew</name>
    <name type="synonym">Taxus wallichiana var. chinensis</name>
    <dbReference type="NCBI Taxonomy" id="29808"/>
    <lineage>
        <taxon>Eukaryota</taxon>
        <taxon>Viridiplantae</taxon>
        <taxon>Streptophyta</taxon>
        <taxon>Embryophyta</taxon>
        <taxon>Tracheophyta</taxon>
        <taxon>Spermatophyta</taxon>
        <taxon>Pinopsida</taxon>
        <taxon>Pinidae</taxon>
        <taxon>Conifers II</taxon>
        <taxon>Cupressales</taxon>
        <taxon>Taxaceae</taxon>
        <taxon>Taxus</taxon>
    </lineage>
</organism>
<comment type="caution">
    <text evidence="1">The sequence shown here is derived from an EMBL/GenBank/DDBJ whole genome shotgun (WGS) entry which is preliminary data.</text>
</comment>
<dbReference type="InterPro" id="IPR006594">
    <property type="entry name" value="LisH"/>
</dbReference>
<dbReference type="Proteomes" id="UP000824469">
    <property type="component" value="Unassembled WGS sequence"/>
</dbReference>
<dbReference type="AlphaFoldDB" id="A0AA38KPP3"/>
<reference evidence="1 2" key="1">
    <citation type="journal article" date="2021" name="Nat. Plants">
        <title>The Taxus genome provides insights into paclitaxel biosynthesis.</title>
        <authorList>
            <person name="Xiong X."/>
            <person name="Gou J."/>
            <person name="Liao Q."/>
            <person name="Li Y."/>
            <person name="Zhou Q."/>
            <person name="Bi G."/>
            <person name="Li C."/>
            <person name="Du R."/>
            <person name="Wang X."/>
            <person name="Sun T."/>
            <person name="Guo L."/>
            <person name="Liang H."/>
            <person name="Lu P."/>
            <person name="Wu Y."/>
            <person name="Zhang Z."/>
            <person name="Ro D.K."/>
            <person name="Shang Y."/>
            <person name="Huang S."/>
            <person name="Yan J."/>
        </authorList>
    </citation>
    <scope>NUCLEOTIDE SEQUENCE [LARGE SCALE GENOMIC DNA]</scope>
    <source>
        <strain evidence="1">Ta-2019</strain>
    </source>
</reference>
<dbReference type="PROSITE" id="PS50896">
    <property type="entry name" value="LISH"/>
    <property type="match status" value="1"/>
</dbReference>
<feature type="non-terminal residue" evidence="1">
    <location>
        <position position="1"/>
    </location>
</feature>
<dbReference type="Pfam" id="PF08513">
    <property type="entry name" value="LisH"/>
    <property type="match status" value="1"/>
</dbReference>
<protein>
    <recommendedName>
        <fullName evidence="3">LisH domain-containing protein</fullName>
    </recommendedName>
</protein>
<name>A0AA38KPP3_TAXCH</name>
<proteinExistence type="predicted"/>
<feature type="non-terminal residue" evidence="1">
    <location>
        <position position="53"/>
    </location>
</feature>
<evidence type="ECO:0000313" key="1">
    <source>
        <dbReference type="EMBL" id="KAH9309213.1"/>
    </source>
</evidence>